<reference evidence="1" key="1">
    <citation type="journal article" date="2014" name="Int. J. Syst. Evol. Microbiol.">
        <title>Complete genome sequence of Corynebacterium casei LMG S-19264T (=DSM 44701T), isolated from a smear-ripened cheese.</title>
        <authorList>
            <consortium name="US DOE Joint Genome Institute (JGI-PGF)"/>
            <person name="Walter F."/>
            <person name="Albersmeier A."/>
            <person name="Kalinowski J."/>
            <person name="Ruckert C."/>
        </authorList>
    </citation>
    <scope>NUCLEOTIDE SEQUENCE</scope>
    <source>
        <strain evidence="1">JCM 4386</strain>
    </source>
</reference>
<dbReference type="RefSeq" id="WP_190154467.1">
    <property type="nucleotide sequence ID" value="NZ_BMTL01000075.1"/>
</dbReference>
<accession>A0A918GF02</accession>
<evidence type="ECO:0000313" key="1">
    <source>
        <dbReference type="EMBL" id="GGS31673.1"/>
    </source>
</evidence>
<sequence>MADEPEPDERTAGAVTVTVGGEVMVMRYDDLIDDGVEIPLYCPVCGRTAGITLHAEGRTARLACPCGHAWSDPAVAACGVRQLLHLRGDRFPGTRVRAVLLPRIEEPTEPERPTSEPPTSLLKWEDLVLRNFGRPALTGCLDAAAGLTSWALPTDGLLYERLYPPAGGNAVDAHMTVVSVALALYRAGYGHGVARPTDVRLDDVAALLRPGSEAALRGLRPAGLPGVGGQLRLTDAHRLRTASDRVWSRWMWAARRVVALNTTVAEAPAGTVAERHPYLPDIAAGSVWYQPVSEPPNVGSIRGR</sequence>
<dbReference type="EMBL" id="BMTL01000075">
    <property type="protein sequence ID" value="GGS31673.1"/>
    <property type="molecule type" value="Genomic_DNA"/>
</dbReference>
<evidence type="ECO:0000313" key="2">
    <source>
        <dbReference type="Proteomes" id="UP000606194"/>
    </source>
</evidence>
<keyword evidence="2" id="KW-1185">Reference proteome</keyword>
<organism evidence="1 2">
    <name type="scientific">Streptomyces humidus</name>
    <dbReference type="NCBI Taxonomy" id="52259"/>
    <lineage>
        <taxon>Bacteria</taxon>
        <taxon>Bacillati</taxon>
        <taxon>Actinomycetota</taxon>
        <taxon>Actinomycetes</taxon>
        <taxon>Kitasatosporales</taxon>
        <taxon>Streptomycetaceae</taxon>
        <taxon>Streptomyces</taxon>
    </lineage>
</organism>
<gene>
    <name evidence="1" type="ORF">GCM10010269_82670</name>
</gene>
<comment type="caution">
    <text evidence="1">The sequence shown here is derived from an EMBL/GenBank/DDBJ whole genome shotgun (WGS) entry which is preliminary data.</text>
</comment>
<proteinExistence type="predicted"/>
<reference evidence="1" key="2">
    <citation type="submission" date="2020-09" db="EMBL/GenBank/DDBJ databases">
        <authorList>
            <person name="Sun Q."/>
            <person name="Ohkuma M."/>
        </authorList>
    </citation>
    <scope>NUCLEOTIDE SEQUENCE</scope>
    <source>
        <strain evidence="1">JCM 4386</strain>
    </source>
</reference>
<dbReference type="AlphaFoldDB" id="A0A918GF02"/>
<name>A0A918GF02_9ACTN</name>
<protein>
    <submittedName>
        <fullName evidence="1">Uncharacterized protein</fullName>
    </submittedName>
</protein>
<dbReference type="Proteomes" id="UP000606194">
    <property type="component" value="Unassembled WGS sequence"/>
</dbReference>